<dbReference type="Proteomes" id="UP000617628">
    <property type="component" value="Unassembled WGS sequence"/>
</dbReference>
<evidence type="ECO:0000313" key="2">
    <source>
        <dbReference type="Proteomes" id="UP000617628"/>
    </source>
</evidence>
<reference evidence="1" key="1">
    <citation type="submission" date="2021-01" db="EMBL/GenBank/DDBJ databases">
        <title>Modified the classification status of verrucomicrobia.</title>
        <authorList>
            <person name="Feng X."/>
        </authorList>
    </citation>
    <scope>NUCLEOTIDE SEQUENCE</scope>
    <source>
        <strain evidence="1">KCTC 13126</strain>
    </source>
</reference>
<dbReference type="RefSeq" id="WP_200356292.1">
    <property type="nucleotide sequence ID" value="NZ_JAENIL010000025.1"/>
</dbReference>
<sequence length="279" mass="30720">MLSENVRLPTTMPDNRGKFTLEELMRAKRNERPEPEFWVRFERELKTKQKLLIQKQLVSESRLKSPLSARLFKVGTFTATCGIAAVAVYLGIQTPIGDAELAQTEVSAPLGAAEEPTFTVAVAEQPQIQEVGLKEFSTLARPNAPRVVVHQSGLVAQTPTPTQLTAIETLASLEKTIRANRASGPTSTPAYQFLSSNGLFDTELVSLDEADQEVEGVWDFENAYMLGKYADPLTGTLPASHSNRSVYDIHHVSFSQIDEALTGQVRSSNRSLDALTVRF</sequence>
<name>A0A934S276_9BACT</name>
<comment type="caution">
    <text evidence="1">The sequence shown here is derived from an EMBL/GenBank/DDBJ whole genome shotgun (WGS) entry which is preliminary data.</text>
</comment>
<protein>
    <submittedName>
        <fullName evidence="1">Uncharacterized protein</fullName>
    </submittedName>
</protein>
<gene>
    <name evidence="1" type="ORF">JIN87_14465</name>
</gene>
<evidence type="ECO:0000313" key="1">
    <source>
        <dbReference type="EMBL" id="MBK1878079.1"/>
    </source>
</evidence>
<dbReference type="EMBL" id="JAENIL010000025">
    <property type="protein sequence ID" value="MBK1878079.1"/>
    <property type="molecule type" value="Genomic_DNA"/>
</dbReference>
<proteinExistence type="predicted"/>
<keyword evidence="2" id="KW-1185">Reference proteome</keyword>
<accession>A0A934S276</accession>
<organism evidence="1 2">
    <name type="scientific">Pelagicoccus mobilis</name>
    <dbReference type="NCBI Taxonomy" id="415221"/>
    <lineage>
        <taxon>Bacteria</taxon>
        <taxon>Pseudomonadati</taxon>
        <taxon>Verrucomicrobiota</taxon>
        <taxon>Opitutia</taxon>
        <taxon>Puniceicoccales</taxon>
        <taxon>Pelagicoccaceae</taxon>
        <taxon>Pelagicoccus</taxon>
    </lineage>
</organism>
<dbReference type="AlphaFoldDB" id="A0A934S276"/>